<dbReference type="Pfam" id="PF00072">
    <property type="entry name" value="Response_reg"/>
    <property type="match status" value="1"/>
</dbReference>
<dbReference type="GO" id="GO:0000160">
    <property type="term" value="P:phosphorelay signal transduction system"/>
    <property type="evidence" value="ECO:0007669"/>
    <property type="project" value="InterPro"/>
</dbReference>
<dbReference type="Gene3D" id="3.30.565.10">
    <property type="entry name" value="Histidine kinase-like ATPase, C-terminal domain"/>
    <property type="match status" value="1"/>
</dbReference>
<dbReference type="SMART" id="SM00448">
    <property type="entry name" value="REC"/>
    <property type="match status" value="1"/>
</dbReference>
<keyword evidence="4" id="KW-0808">Transferase</keyword>
<dbReference type="Pfam" id="PF13581">
    <property type="entry name" value="HATPase_c_2"/>
    <property type="match status" value="1"/>
</dbReference>
<protein>
    <submittedName>
        <fullName evidence="4">Histidine kinase-like protein</fullName>
    </submittedName>
</protein>
<dbReference type="RefSeq" id="WP_120812598.1">
    <property type="nucleotide sequence ID" value="NZ_RBID01000020.1"/>
</dbReference>
<feature type="domain" description="Response regulatory" evidence="3">
    <location>
        <begin position="4"/>
        <end position="122"/>
    </location>
</feature>
<evidence type="ECO:0000313" key="4">
    <source>
        <dbReference type="EMBL" id="RKQ52872.1"/>
    </source>
</evidence>
<feature type="modified residue" description="4-aspartylphosphate" evidence="2">
    <location>
        <position position="55"/>
    </location>
</feature>
<dbReference type="InterPro" id="IPR011006">
    <property type="entry name" value="CheY-like_superfamily"/>
</dbReference>
<dbReference type="InterPro" id="IPR050595">
    <property type="entry name" value="Bact_response_regulator"/>
</dbReference>
<organism evidence="4 5">
    <name type="scientific">Vogesella indigofera</name>
    <name type="common">Pseudomonas indigofera</name>
    <dbReference type="NCBI Taxonomy" id="45465"/>
    <lineage>
        <taxon>Bacteria</taxon>
        <taxon>Pseudomonadati</taxon>
        <taxon>Pseudomonadota</taxon>
        <taxon>Betaproteobacteria</taxon>
        <taxon>Neisseriales</taxon>
        <taxon>Chromobacteriaceae</taxon>
        <taxon>Vogesella</taxon>
    </lineage>
</organism>
<keyword evidence="4" id="KW-0418">Kinase</keyword>
<evidence type="ECO:0000256" key="1">
    <source>
        <dbReference type="ARBA" id="ARBA00022553"/>
    </source>
</evidence>
<dbReference type="PROSITE" id="PS50110">
    <property type="entry name" value="RESPONSE_REGULATORY"/>
    <property type="match status" value="1"/>
</dbReference>
<dbReference type="SUPFAM" id="SSF55874">
    <property type="entry name" value="ATPase domain of HSP90 chaperone/DNA topoisomerase II/histidine kinase"/>
    <property type="match status" value="1"/>
</dbReference>
<dbReference type="EMBL" id="RBID01000020">
    <property type="protein sequence ID" value="RKQ52872.1"/>
    <property type="molecule type" value="Genomic_DNA"/>
</dbReference>
<gene>
    <name evidence="4" type="ORF">C8E02_3340</name>
</gene>
<reference evidence="4 5" key="1">
    <citation type="submission" date="2018-10" db="EMBL/GenBank/DDBJ databases">
        <title>Genomic Encyclopedia of Type Strains, Phase IV (KMG-IV): sequencing the most valuable type-strain genomes for metagenomic binning, comparative biology and taxonomic classification.</title>
        <authorList>
            <person name="Goeker M."/>
        </authorList>
    </citation>
    <scope>NUCLEOTIDE SEQUENCE [LARGE SCALE GENOMIC DNA]</scope>
    <source>
        <strain evidence="4 5">DSM 3303</strain>
    </source>
</reference>
<dbReference type="AlphaFoldDB" id="A0A495AVV6"/>
<dbReference type="InterPro" id="IPR036890">
    <property type="entry name" value="HATPase_C_sf"/>
</dbReference>
<dbReference type="Gene3D" id="3.40.50.2300">
    <property type="match status" value="1"/>
</dbReference>
<dbReference type="PANTHER" id="PTHR44591:SF3">
    <property type="entry name" value="RESPONSE REGULATORY DOMAIN-CONTAINING PROTEIN"/>
    <property type="match status" value="1"/>
</dbReference>
<keyword evidence="1 2" id="KW-0597">Phosphoprotein</keyword>
<dbReference type="CDD" id="cd16936">
    <property type="entry name" value="HATPase_RsbW-like"/>
    <property type="match status" value="1"/>
</dbReference>
<evidence type="ECO:0000259" key="3">
    <source>
        <dbReference type="PROSITE" id="PS50110"/>
    </source>
</evidence>
<sequence length="295" mass="33187">MKKRLLLVDDEPFNLELMTDLLEDAGYDTQQALNGEDAWQILQREGEQFSAILLDKMMPGISGVDLLKRIKATERLAFLPVIMQTAVGAAASVQESLAGGAFYYLTKPFSRDMLLAVVAAATEHWDRHQYFVELANQQLDALQHLEQASFGFRQLHEARCVTALLARTSSSPEKTATGLFELIVNAIEHGNLELDYQEKTQLQREDRWQETLQQRLADPVLGAREVRVSMQRHGGDLHFTISDQGNGFDWARYLVDDPTQLISSHGRGILIARKLSFDQLHYQGNGNQVLAIVHG</sequence>
<name>A0A495AVV6_VOGIN</name>
<evidence type="ECO:0000256" key="2">
    <source>
        <dbReference type="PROSITE-ProRule" id="PRU00169"/>
    </source>
</evidence>
<evidence type="ECO:0000313" key="5">
    <source>
        <dbReference type="Proteomes" id="UP000279384"/>
    </source>
</evidence>
<dbReference type="GO" id="GO:0016301">
    <property type="term" value="F:kinase activity"/>
    <property type="evidence" value="ECO:0007669"/>
    <property type="project" value="UniProtKB-KW"/>
</dbReference>
<dbReference type="SUPFAM" id="SSF52172">
    <property type="entry name" value="CheY-like"/>
    <property type="match status" value="1"/>
</dbReference>
<dbReference type="Proteomes" id="UP000279384">
    <property type="component" value="Unassembled WGS sequence"/>
</dbReference>
<comment type="caution">
    <text evidence="4">The sequence shown here is derived from an EMBL/GenBank/DDBJ whole genome shotgun (WGS) entry which is preliminary data.</text>
</comment>
<dbReference type="PANTHER" id="PTHR44591">
    <property type="entry name" value="STRESS RESPONSE REGULATOR PROTEIN 1"/>
    <property type="match status" value="1"/>
</dbReference>
<dbReference type="InterPro" id="IPR001789">
    <property type="entry name" value="Sig_transdc_resp-reg_receiver"/>
</dbReference>
<dbReference type="InterPro" id="IPR003594">
    <property type="entry name" value="HATPase_dom"/>
</dbReference>
<proteinExistence type="predicted"/>
<accession>A0A495AVV6</accession>